<feature type="domain" description="N-acetyltransferase" evidence="1">
    <location>
        <begin position="11"/>
        <end position="175"/>
    </location>
</feature>
<comment type="caution">
    <text evidence="2">The sequence shown here is derived from an EMBL/GenBank/DDBJ whole genome shotgun (WGS) entry which is preliminary data.</text>
</comment>
<dbReference type="Pfam" id="PF00583">
    <property type="entry name" value="Acetyltransf_1"/>
    <property type="match status" value="1"/>
</dbReference>
<proteinExistence type="predicted"/>
<keyword evidence="2" id="KW-0012">Acyltransferase</keyword>
<name>A0ABW5WUE2_9STAP</name>
<dbReference type="Proteomes" id="UP001597519">
    <property type="component" value="Unassembled WGS sequence"/>
</dbReference>
<gene>
    <name evidence="2" type="ORF">ACFSX4_04200</name>
</gene>
<evidence type="ECO:0000259" key="1">
    <source>
        <dbReference type="PROSITE" id="PS51186"/>
    </source>
</evidence>
<evidence type="ECO:0000313" key="3">
    <source>
        <dbReference type="Proteomes" id="UP001597519"/>
    </source>
</evidence>
<dbReference type="GO" id="GO:0016746">
    <property type="term" value="F:acyltransferase activity"/>
    <property type="evidence" value="ECO:0007669"/>
    <property type="project" value="UniProtKB-KW"/>
</dbReference>
<dbReference type="InterPro" id="IPR000182">
    <property type="entry name" value="GNAT_dom"/>
</dbReference>
<dbReference type="SUPFAM" id="SSF55729">
    <property type="entry name" value="Acyl-CoA N-acyltransferases (Nat)"/>
    <property type="match status" value="1"/>
</dbReference>
<dbReference type="EMBL" id="JBHUOQ010000001">
    <property type="protein sequence ID" value="MFD2829658.1"/>
    <property type="molecule type" value="Genomic_DNA"/>
</dbReference>
<dbReference type="CDD" id="cd04301">
    <property type="entry name" value="NAT_SF"/>
    <property type="match status" value="1"/>
</dbReference>
<reference evidence="3" key="1">
    <citation type="journal article" date="2019" name="Int. J. Syst. Evol. Microbiol.">
        <title>The Global Catalogue of Microorganisms (GCM) 10K type strain sequencing project: providing services to taxonomists for standard genome sequencing and annotation.</title>
        <authorList>
            <consortium name="The Broad Institute Genomics Platform"/>
            <consortium name="The Broad Institute Genome Sequencing Center for Infectious Disease"/>
            <person name="Wu L."/>
            <person name="Ma J."/>
        </authorList>
    </citation>
    <scope>NUCLEOTIDE SEQUENCE [LARGE SCALE GENOMIC DNA]</scope>
    <source>
        <strain evidence="3">KCTC 33575</strain>
    </source>
</reference>
<dbReference type="InterPro" id="IPR016181">
    <property type="entry name" value="Acyl_CoA_acyltransferase"/>
</dbReference>
<organism evidence="2 3">
    <name type="scientific">Corticicoccus populi</name>
    <dbReference type="NCBI Taxonomy" id="1812821"/>
    <lineage>
        <taxon>Bacteria</taxon>
        <taxon>Bacillati</taxon>
        <taxon>Bacillota</taxon>
        <taxon>Bacilli</taxon>
        <taxon>Bacillales</taxon>
        <taxon>Staphylococcaceae</taxon>
        <taxon>Corticicoccus</taxon>
    </lineage>
</organism>
<sequence length="183" mass="20953">MNNKIHMYENILIRPFKRESDDIEELTRLLNRAYKELDDMGFKYHATYQNSDVTRQRIDGAYCLVGIHNDKIIATITYYKPGIKSGSEWYEKEDVGVVGQFGVLPGYRSIGLGAYMMDMVEAAAHSEGTAEIALDTAEGTQHLRSYYGRRGYRFIGYVDWEMTNYESVIMSKNLNGLSLKTDS</sequence>
<dbReference type="PROSITE" id="PS51186">
    <property type="entry name" value="GNAT"/>
    <property type="match status" value="1"/>
</dbReference>
<dbReference type="RefSeq" id="WP_377771853.1">
    <property type="nucleotide sequence ID" value="NZ_JBHUOQ010000001.1"/>
</dbReference>
<keyword evidence="3" id="KW-1185">Reference proteome</keyword>
<accession>A0ABW5WUE2</accession>
<dbReference type="EC" id="2.3.-.-" evidence="2"/>
<keyword evidence="2" id="KW-0808">Transferase</keyword>
<protein>
    <submittedName>
        <fullName evidence="2">GNAT family N-acetyltransferase</fullName>
        <ecNumber evidence="2">2.3.-.-</ecNumber>
    </submittedName>
</protein>
<dbReference type="Gene3D" id="3.40.630.30">
    <property type="match status" value="1"/>
</dbReference>
<evidence type="ECO:0000313" key="2">
    <source>
        <dbReference type="EMBL" id="MFD2829658.1"/>
    </source>
</evidence>